<name>Q4FSY4_PSYA2</name>
<dbReference type="RefSeq" id="WP_011280296.1">
    <property type="nucleotide sequence ID" value="NC_007204.1"/>
</dbReference>
<dbReference type="STRING" id="259536.Psyc_1021"/>
<protein>
    <submittedName>
        <fullName evidence="1">Uncharacterized protein</fullName>
    </submittedName>
</protein>
<dbReference type="HOGENOM" id="CLU_2119056_0_0_6"/>
<dbReference type="AlphaFoldDB" id="Q4FSY4"/>
<organism evidence="1 2">
    <name type="scientific">Psychrobacter arcticus (strain DSM 17307 / VKM B-2377 / 273-4)</name>
    <dbReference type="NCBI Taxonomy" id="259536"/>
    <lineage>
        <taxon>Bacteria</taxon>
        <taxon>Pseudomonadati</taxon>
        <taxon>Pseudomonadota</taxon>
        <taxon>Gammaproteobacteria</taxon>
        <taxon>Moraxellales</taxon>
        <taxon>Moraxellaceae</taxon>
        <taxon>Psychrobacter</taxon>
    </lineage>
</organism>
<dbReference type="EMBL" id="CP000082">
    <property type="protein sequence ID" value="AAZ18874.1"/>
    <property type="molecule type" value="Genomic_DNA"/>
</dbReference>
<dbReference type="Proteomes" id="UP000000546">
    <property type="component" value="Chromosome"/>
</dbReference>
<proteinExistence type="predicted"/>
<reference evidence="1 2" key="1">
    <citation type="journal article" date="2010" name="Appl. Environ. Microbiol.">
        <title>The genome sequence of Psychrobacter arcticus 273-4, a psychroactive Siberian permafrost bacterium, reveals mechanisms for adaptation to low-temperature growth.</title>
        <authorList>
            <person name="Ayala-del-Rio H.L."/>
            <person name="Chain P.S."/>
            <person name="Grzymski J.J."/>
            <person name="Ponder M.A."/>
            <person name="Ivanova N."/>
            <person name="Bergholz P.W."/>
            <person name="Di Bartolo G."/>
            <person name="Hauser L."/>
            <person name="Land M."/>
            <person name="Bakermans C."/>
            <person name="Rodrigues D."/>
            <person name="Klappenbach J."/>
            <person name="Zarka D."/>
            <person name="Larimer F."/>
            <person name="Richardson P."/>
            <person name="Murray A."/>
            <person name="Thomashow M."/>
            <person name="Tiedje J.M."/>
        </authorList>
    </citation>
    <scope>NUCLEOTIDE SEQUENCE [LARGE SCALE GENOMIC DNA]</scope>
    <source>
        <strain evidence="2">DSM 17307 / VKM B-2377 / 273-4</strain>
    </source>
</reference>
<accession>Q4FSY4</accession>
<evidence type="ECO:0000313" key="2">
    <source>
        <dbReference type="Proteomes" id="UP000000546"/>
    </source>
</evidence>
<sequence>MILASNAKNAMLQGLVDTLNVGTNAKLSIYIGTEAAAVFDMPNPIEQSIVNGVLTFNLPTKVLATISGQPTNAKLVDSAGVEVAEFNVSTEIVLDKASIYSGGYVSLIALSITI</sequence>
<gene>
    <name evidence="1" type="ordered locus">Psyc_1021</name>
</gene>
<keyword evidence="2" id="KW-1185">Reference proteome</keyword>
<dbReference type="KEGG" id="par:Psyc_1021"/>
<dbReference type="OrthoDB" id="6658884at2"/>
<evidence type="ECO:0000313" key="1">
    <source>
        <dbReference type="EMBL" id="AAZ18874.1"/>
    </source>
</evidence>